<feature type="non-terminal residue" evidence="2">
    <location>
        <position position="1"/>
    </location>
</feature>
<feature type="coiled-coil region" evidence="1">
    <location>
        <begin position="63"/>
        <end position="118"/>
    </location>
</feature>
<proteinExistence type="predicted"/>
<gene>
    <name evidence="2" type="ORF">Tci_836511</name>
</gene>
<reference evidence="2" key="1">
    <citation type="journal article" date="2019" name="Sci. Rep.">
        <title>Draft genome of Tanacetum cinerariifolium, the natural source of mosquito coil.</title>
        <authorList>
            <person name="Yamashiro T."/>
            <person name="Shiraishi A."/>
            <person name="Satake H."/>
            <person name="Nakayama K."/>
        </authorList>
    </citation>
    <scope>NUCLEOTIDE SEQUENCE</scope>
</reference>
<protein>
    <submittedName>
        <fullName evidence="2">Uncharacterized protein</fullName>
    </submittedName>
</protein>
<keyword evidence="1" id="KW-0175">Coiled coil</keyword>
<sequence>QISDDSFFSDVSYLLAKEMQQEEHLNSKVDSVLDDNMITYDEYQYDSGVEAIPTVALKRNKVKHDLDMAIVEWSKRNAELEEENVMPKSTLKSKVVSIENLQQESKKVLSEKKILKDKYLEEIVVLTNANKVATNVFKGHALPINYAKLNAMYDQFVP</sequence>
<comment type="caution">
    <text evidence="2">The sequence shown here is derived from an EMBL/GenBank/DDBJ whole genome shotgun (WGS) entry which is preliminary data.</text>
</comment>
<evidence type="ECO:0000313" key="2">
    <source>
        <dbReference type="EMBL" id="GFC64541.1"/>
    </source>
</evidence>
<organism evidence="2">
    <name type="scientific">Tanacetum cinerariifolium</name>
    <name type="common">Dalmatian daisy</name>
    <name type="synonym">Chrysanthemum cinerariifolium</name>
    <dbReference type="NCBI Taxonomy" id="118510"/>
    <lineage>
        <taxon>Eukaryota</taxon>
        <taxon>Viridiplantae</taxon>
        <taxon>Streptophyta</taxon>
        <taxon>Embryophyta</taxon>
        <taxon>Tracheophyta</taxon>
        <taxon>Spermatophyta</taxon>
        <taxon>Magnoliopsida</taxon>
        <taxon>eudicotyledons</taxon>
        <taxon>Gunneridae</taxon>
        <taxon>Pentapetalae</taxon>
        <taxon>asterids</taxon>
        <taxon>campanulids</taxon>
        <taxon>Asterales</taxon>
        <taxon>Asteraceae</taxon>
        <taxon>Asteroideae</taxon>
        <taxon>Anthemideae</taxon>
        <taxon>Anthemidinae</taxon>
        <taxon>Tanacetum</taxon>
    </lineage>
</organism>
<name>A0A699QKS1_TANCI</name>
<dbReference type="AlphaFoldDB" id="A0A699QKS1"/>
<evidence type="ECO:0000256" key="1">
    <source>
        <dbReference type="SAM" id="Coils"/>
    </source>
</evidence>
<accession>A0A699QKS1</accession>
<dbReference type="EMBL" id="BKCJ011002734">
    <property type="protein sequence ID" value="GFC64541.1"/>
    <property type="molecule type" value="Genomic_DNA"/>
</dbReference>